<protein>
    <submittedName>
        <fullName evidence="1">Uncharacterized protein</fullName>
    </submittedName>
</protein>
<dbReference type="Proteomes" id="UP001595999">
    <property type="component" value="Unassembled WGS sequence"/>
</dbReference>
<evidence type="ECO:0000313" key="1">
    <source>
        <dbReference type="EMBL" id="MFC4490417.1"/>
    </source>
</evidence>
<dbReference type="EMBL" id="JBHSEK010000007">
    <property type="protein sequence ID" value="MFC4490417.1"/>
    <property type="molecule type" value="Genomic_DNA"/>
</dbReference>
<name>A0ABV8ZRS4_9NEIS</name>
<dbReference type="RefSeq" id="WP_053074362.1">
    <property type="nucleotide sequence ID" value="NZ_JAJOHW010000125.1"/>
</dbReference>
<organism evidence="1 2">
    <name type="scientific">Chromobacterium aquaticum</name>
    <dbReference type="NCBI Taxonomy" id="467180"/>
    <lineage>
        <taxon>Bacteria</taxon>
        <taxon>Pseudomonadati</taxon>
        <taxon>Pseudomonadota</taxon>
        <taxon>Betaproteobacteria</taxon>
        <taxon>Neisseriales</taxon>
        <taxon>Chromobacteriaceae</taxon>
        <taxon>Chromobacterium</taxon>
    </lineage>
</organism>
<sequence length="120" mass="13625">MEEQSMTLPITRGLLRQGIDPGLPLEAMLRIVEAVQELLALPDNDFMWTSWRDAEQALAEVVPELARLRAGQLPERSALVRWFAPTCYLQEVSISSGWSDAYIQLAAWFDELEPRLWPAA</sequence>
<keyword evidence="2" id="KW-1185">Reference proteome</keyword>
<accession>A0ABV8ZRS4</accession>
<evidence type="ECO:0000313" key="2">
    <source>
        <dbReference type="Proteomes" id="UP001595999"/>
    </source>
</evidence>
<proteinExistence type="predicted"/>
<gene>
    <name evidence="1" type="ORF">ACFO0R_12365</name>
</gene>
<comment type="caution">
    <text evidence="1">The sequence shown here is derived from an EMBL/GenBank/DDBJ whole genome shotgun (WGS) entry which is preliminary data.</text>
</comment>
<reference evidence="2" key="1">
    <citation type="journal article" date="2019" name="Int. J. Syst. Evol. Microbiol.">
        <title>The Global Catalogue of Microorganisms (GCM) 10K type strain sequencing project: providing services to taxonomists for standard genome sequencing and annotation.</title>
        <authorList>
            <consortium name="The Broad Institute Genomics Platform"/>
            <consortium name="The Broad Institute Genome Sequencing Center for Infectious Disease"/>
            <person name="Wu L."/>
            <person name="Ma J."/>
        </authorList>
    </citation>
    <scope>NUCLEOTIDE SEQUENCE [LARGE SCALE GENOMIC DNA]</scope>
    <source>
        <strain evidence="2">CGMCC 4.7608</strain>
    </source>
</reference>